<evidence type="ECO:0000256" key="2">
    <source>
        <dbReference type="ARBA" id="ARBA00005712"/>
    </source>
</evidence>
<reference evidence="9 10" key="1">
    <citation type="submission" date="2014-09" db="EMBL/GenBank/DDBJ databases">
        <title>High-quality draft genome sequence of Kocuria marina SO9-6, an actinobacterium isolated from a copper mine.</title>
        <authorList>
            <person name="Castro D.B."/>
            <person name="Pereira L.B."/>
            <person name="Silva M.V."/>
            <person name="Silva B.P."/>
            <person name="Zanardi B.R."/>
            <person name="Carlos C."/>
            <person name="Belgini D.R."/>
            <person name="Limache E.G."/>
            <person name="Lacerda G.V."/>
            <person name="Nery M.B."/>
            <person name="Gomes M.B."/>
            <person name="Souza S."/>
            <person name="Silva T.M."/>
            <person name="Rodrigues V.D."/>
            <person name="Paulino L.C."/>
            <person name="Vicentini R."/>
            <person name="Ferraz L.F."/>
            <person name="Ottoboni L.M."/>
        </authorList>
    </citation>
    <scope>NUCLEOTIDE SEQUENCE [LARGE SCALE GENOMIC DNA]</scope>
    <source>
        <strain evidence="9 10">SO9-6</strain>
    </source>
</reference>
<evidence type="ECO:0000256" key="7">
    <source>
        <dbReference type="RuleBase" id="RU003656"/>
    </source>
</evidence>
<comment type="similarity">
    <text evidence="2 7">Belongs to the ATPase epsilon chain family.</text>
</comment>
<feature type="domain" description="ATP synthase F1 complex delta/epsilon subunit N-terminal" evidence="8">
    <location>
        <begin position="6"/>
        <end position="82"/>
    </location>
</feature>
<dbReference type="GO" id="GO:0046933">
    <property type="term" value="F:proton-transporting ATP synthase activity, rotational mechanism"/>
    <property type="evidence" value="ECO:0007669"/>
    <property type="project" value="InterPro"/>
</dbReference>
<evidence type="ECO:0000313" key="10">
    <source>
        <dbReference type="Proteomes" id="UP000030664"/>
    </source>
</evidence>
<comment type="subunit">
    <text evidence="7">F-type ATPases have 2 components, CF(1) - the catalytic core - and CF(0) - the membrane proton channel. CF(1) has five subunits: alpha(3), beta(3), gamma(1), delta(1), epsilon(1). CF(0) has three main subunits: a, b and c.</text>
</comment>
<name>A0A0B0DD13_9MICC</name>
<evidence type="ECO:0000256" key="6">
    <source>
        <dbReference type="ARBA" id="ARBA00023196"/>
    </source>
</evidence>
<comment type="subcellular location">
    <subcellularLocation>
        <location evidence="1">Cell membrane</location>
        <topology evidence="1">Peripheral membrane protein</topology>
    </subcellularLocation>
</comment>
<dbReference type="InterPro" id="IPR036771">
    <property type="entry name" value="ATPsynth_dsu/esu_N"/>
</dbReference>
<sequence length="92" mass="9824">MAELIVEIVALDRKIWTGTARLVRVRTTEGDIGIMPGHESMAGLLKPGEFAIDRVDGDRLVGSIDSGFISVDNNRVTVVADEVSLDSAARSA</sequence>
<keyword evidence="3 7" id="KW-0813">Transport</keyword>
<evidence type="ECO:0000256" key="4">
    <source>
        <dbReference type="ARBA" id="ARBA00023065"/>
    </source>
</evidence>
<dbReference type="STRING" id="223184.AS25_09580"/>
<dbReference type="Pfam" id="PF02823">
    <property type="entry name" value="ATP-synt_DE_N"/>
    <property type="match status" value="1"/>
</dbReference>
<dbReference type="Proteomes" id="UP000030664">
    <property type="component" value="Unassembled WGS sequence"/>
</dbReference>
<accession>A0A0B0DD13</accession>
<dbReference type="InterPro" id="IPR001469">
    <property type="entry name" value="ATP_synth_F1_dsu/esu"/>
</dbReference>
<gene>
    <name evidence="9" type="ORF">AS25_09580</name>
</gene>
<keyword evidence="6 7" id="KW-0139">CF(1)</keyword>
<dbReference type="AlphaFoldDB" id="A0A0B0DD13"/>
<comment type="caution">
    <text evidence="9">The sequence shown here is derived from an EMBL/GenBank/DDBJ whole genome shotgun (WGS) entry which is preliminary data.</text>
</comment>
<dbReference type="SUPFAM" id="SSF51344">
    <property type="entry name" value="Epsilon subunit of F1F0-ATP synthase N-terminal domain"/>
    <property type="match status" value="1"/>
</dbReference>
<proteinExistence type="inferred from homology"/>
<evidence type="ECO:0000256" key="5">
    <source>
        <dbReference type="ARBA" id="ARBA00023136"/>
    </source>
</evidence>
<protein>
    <submittedName>
        <fullName evidence="9">ATP synthase F0F1 subunit epsilon</fullName>
    </submittedName>
</protein>
<dbReference type="GO" id="GO:0045259">
    <property type="term" value="C:proton-transporting ATP synthase complex"/>
    <property type="evidence" value="ECO:0007669"/>
    <property type="project" value="UniProtKB-KW"/>
</dbReference>
<keyword evidence="7" id="KW-0066">ATP synthesis</keyword>
<evidence type="ECO:0000256" key="3">
    <source>
        <dbReference type="ARBA" id="ARBA00022448"/>
    </source>
</evidence>
<dbReference type="Gene3D" id="2.60.15.10">
    <property type="entry name" value="F0F1 ATP synthase delta/epsilon subunit, N-terminal"/>
    <property type="match status" value="1"/>
</dbReference>
<dbReference type="NCBIfam" id="NF009977">
    <property type="entry name" value="PRK13442.1"/>
    <property type="match status" value="1"/>
</dbReference>
<evidence type="ECO:0000256" key="1">
    <source>
        <dbReference type="ARBA" id="ARBA00004202"/>
    </source>
</evidence>
<dbReference type="EMBL" id="JROM01000041">
    <property type="protein sequence ID" value="KHE74007.1"/>
    <property type="molecule type" value="Genomic_DNA"/>
</dbReference>
<dbReference type="CDD" id="cd12152">
    <property type="entry name" value="F1-ATPase_delta"/>
    <property type="match status" value="1"/>
</dbReference>
<keyword evidence="4 7" id="KW-0406">Ion transport</keyword>
<evidence type="ECO:0000313" key="9">
    <source>
        <dbReference type="EMBL" id="KHE74007.1"/>
    </source>
</evidence>
<keyword evidence="5" id="KW-0472">Membrane</keyword>
<dbReference type="InterPro" id="IPR020546">
    <property type="entry name" value="ATP_synth_F1_dsu/esu_N"/>
</dbReference>
<dbReference type="eggNOG" id="COG0355">
    <property type="taxonomic scope" value="Bacteria"/>
</dbReference>
<dbReference type="GO" id="GO:0005886">
    <property type="term" value="C:plasma membrane"/>
    <property type="evidence" value="ECO:0007669"/>
    <property type="project" value="UniProtKB-SubCell"/>
</dbReference>
<dbReference type="NCBIfam" id="TIGR01216">
    <property type="entry name" value="ATP_synt_epsi"/>
    <property type="match status" value="1"/>
</dbReference>
<organism evidence="9 10">
    <name type="scientific">Kocuria marina</name>
    <dbReference type="NCBI Taxonomy" id="223184"/>
    <lineage>
        <taxon>Bacteria</taxon>
        <taxon>Bacillati</taxon>
        <taxon>Actinomycetota</taxon>
        <taxon>Actinomycetes</taxon>
        <taxon>Micrococcales</taxon>
        <taxon>Micrococcaceae</taxon>
        <taxon>Kocuria</taxon>
    </lineage>
</organism>
<dbReference type="RefSeq" id="WP_035964655.1">
    <property type="nucleotide sequence ID" value="NZ_JAQDPS010000001.1"/>
</dbReference>
<evidence type="ECO:0000259" key="8">
    <source>
        <dbReference type="Pfam" id="PF02823"/>
    </source>
</evidence>